<dbReference type="AlphaFoldDB" id="A0A0D8IYJ3"/>
<comment type="caution">
    <text evidence="5">The sequence shown here is derived from an EMBL/GenBank/DDBJ whole genome shotgun (WGS) entry which is preliminary data.</text>
</comment>
<dbReference type="InterPro" id="IPR019826">
    <property type="entry name" value="Carboxylesterase_B_AS"/>
</dbReference>
<evidence type="ECO:0000256" key="1">
    <source>
        <dbReference type="ARBA" id="ARBA00005964"/>
    </source>
</evidence>
<dbReference type="ESTHER" id="9firm-g9rva4">
    <property type="family name" value="Carb_B_Bacteria"/>
</dbReference>
<keyword evidence="2 3" id="KW-0378">Hydrolase</keyword>
<dbReference type="InterPro" id="IPR029058">
    <property type="entry name" value="AB_hydrolase_fold"/>
</dbReference>
<dbReference type="InterPro" id="IPR019819">
    <property type="entry name" value="Carboxylesterase_B_CS"/>
</dbReference>
<evidence type="ECO:0000313" key="5">
    <source>
        <dbReference type="EMBL" id="KJF39765.1"/>
    </source>
</evidence>
<gene>
    <name evidence="5" type="ORF">TQ39_10260</name>
</gene>
<dbReference type="InterPro" id="IPR050309">
    <property type="entry name" value="Type-B_Carboxylest/Lipase"/>
</dbReference>
<protein>
    <recommendedName>
        <fullName evidence="3">Carboxylic ester hydrolase</fullName>
        <ecNumber evidence="3">3.1.1.-</ecNumber>
    </recommendedName>
</protein>
<dbReference type="PANTHER" id="PTHR11559">
    <property type="entry name" value="CARBOXYLESTERASE"/>
    <property type="match status" value="1"/>
</dbReference>
<feature type="domain" description="Carboxylesterase type B" evidence="4">
    <location>
        <begin position="337"/>
        <end position="432"/>
    </location>
</feature>
<dbReference type="PROSITE" id="PS00941">
    <property type="entry name" value="CARBOXYLESTERASE_B_2"/>
    <property type="match status" value="1"/>
</dbReference>
<feature type="domain" description="Carboxylesterase type B" evidence="4">
    <location>
        <begin position="4"/>
        <end position="325"/>
    </location>
</feature>
<dbReference type="EMBL" id="JXXK01000013">
    <property type="protein sequence ID" value="KJF39765.1"/>
    <property type="molecule type" value="Genomic_DNA"/>
</dbReference>
<dbReference type="Gene3D" id="3.40.50.1820">
    <property type="entry name" value="alpha/beta hydrolase"/>
    <property type="match status" value="2"/>
</dbReference>
<comment type="similarity">
    <text evidence="1 3">Belongs to the type-B carboxylesterase/lipase family.</text>
</comment>
<dbReference type="PATRIC" id="fig|1550024.3.peg.2337"/>
<dbReference type="EC" id="3.1.1.-" evidence="3"/>
<sequence>MKNHFVHTPCGPVQGAAGGADGVSVFRGIRYATAGRWEYPRQVTHWDGVYDAANFGACSFQPRAFYNEEDVPEKAFYYNEFRRGEHYDYSEDCLFLNIWAPDDAKNAPVLFYIHGGGFLGGCGHEKHFDGTAWCKKGVVAVTINYRLGPMGFLCLPELAARDGHTGNYAMFDQMAALCWVRDNIAAFGGDPGQVTLMGQSAGAMSVQQLCVSPMTNGLFRGAVMMSGGGVSRLLGAAQKAEEAYPFWQAVRQKLGAADFAALCGAEPQALFAAFAEARKEQKNPMAGCGPVVDGVFLTESAAEAAKAGRQKNIPYLMGSTSEDVVPPIVHKMAKGWARLQADQGKQPSYAYFFSRQLPGDEKGAWHSADLWYAFGTLDSCWRPFTEWDRALSEAMVSYLTNFAKTGDPNGPGLAEWLPVKKGQTQVLRFGDRDITMGGVSVARLTHTMLTKPNVGE</sequence>
<dbReference type="GO" id="GO:0016787">
    <property type="term" value="F:hydrolase activity"/>
    <property type="evidence" value="ECO:0007669"/>
    <property type="project" value="UniProtKB-KW"/>
</dbReference>
<dbReference type="Pfam" id="PF00135">
    <property type="entry name" value="COesterase"/>
    <property type="match status" value="2"/>
</dbReference>
<reference evidence="5" key="1">
    <citation type="submission" date="2015-02" db="EMBL/GenBank/DDBJ databases">
        <title>A novel member of the family Ruminococcaceae isolated from human feces.</title>
        <authorList>
            <person name="Shkoporov A.N."/>
            <person name="Chaplin A.V."/>
            <person name="Motuzova O.V."/>
            <person name="Kafarskaia L.I."/>
            <person name="Khokhlova E.V."/>
            <person name="Efimov B.A."/>
        </authorList>
    </citation>
    <scope>NUCLEOTIDE SEQUENCE [LARGE SCALE GENOMIC DNA]</scope>
    <source>
        <strain evidence="5">585-1</strain>
    </source>
</reference>
<proteinExistence type="inferred from homology"/>
<dbReference type="InterPro" id="IPR002018">
    <property type="entry name" value="CarbesteraseB"/>
</dbReference>
<dbReference type="RefSeq" id="WP_050005454.1">
    <property type="nucleotide sequence ID" value="NZ_CAOJUJ010000016.1"/>
</dbReference>
<dbReference type="GeneID" id="42856965"/>
<evidence type="ECO:0000256" key="3">
    <source>
        <dbReference type="RuleBase" id="RU361235"/>
    </source>
</evidence>
<accession>A0A0D8IYJ3</accession>
<dbReference type="PROSITE" id="PS00122">
    <property type="entry name" value="CARBOXYLESTERASE_B_1"/>
    <property type="match status" value="1"/>
</dbReference>
<dbReference type="Proteomes" id="UP000032483">
    <property type="component" value="Unassembled WGS sequence"/>
</dbReference>
<dbReference type="SUPFAM" id="SSF53474">
    <property type="entry name" value="alpha/beta-Hydrolases"/>
    <property type="match status" value="1"/>
</dbReference>
<organism evidence="5 6">
    <name type="scientific">Ruthenibacterium lactatiformans</name>
    <dbReference type="NCBI Taxonomy" id="1550024"/>
    <lineage>
        <taxon>Bacteria</taxon>
        <taxon>Bacillati</taxon>
        <taxon>Bacillota</taxon>
        <taxon>Clostridia</taxon>
        <taxon>Eubacteriales</taxon>
        <taxon>Oscillospiraceae</taxon>
        <taxon>Ruthenibacterium</taxon>
    </lineage>
</organism>
<name>A0A0D8IYJ3_9FIRM</name>
<evidence type="ECO:0000256" key="2">
    <source>
        <dbReference type="ARBA" id="ARBA00022801"/>
    </source>
</evidence>
<keyword evidence="6" id="KW-1185">Reference proteome</keyword>
<evidence type="ECO:0000313" key="6">
    <source>
        <dbReference type="Proteomes" id="UP000032483"/>
    </source>
</evidence>
<evidence type="ECO:0000259" key="4">
    <source>
        <dbReference type="Pfam" id="PF00135"/>
    </source>
</evidence>